<accession>A0ABU9XHV4</accession>
<gene>
    <name evidence="1" type="ORF">ABC228_11785</name>
</gene>
<organism evidence="1 2">
    <name type="scientific">Ornithinibacillus xuwenensis</name>
    <dbReference type="NCBI Taxonomy" id="3144668"/>
    <lineage>
        <taxon>Bacteria</taxon>
        <taxon>Bacillati</taxon>
        <taxon>Bacillota</taxon>
        <taxon>Bacilli</taxon>
        <taxon>Bacillales</taxon>
        <taxon>Bacillaceae</taxon>
        <taxon>Ornithinibacillus</taxon>
    </lineage>
</organism>
<name>A0ABU9XHV4_9BACI</name>
<dbReference type="Proteomes" id="UP001444625">
    <property type="component" value="Unassembled WGS sequence"/>
</dbReference>
<sequence>MWAQRAYLHKRLEAGKSEDLSNFKVMTLEKEDYNGANYEYS</sequence>
<dbReference type="EMBL" id="JBDIML010000003">
    <property type="protein sequence ID" value="MEN2767873.1"/>
    <property type="molecule type" value="Genomic_DNA"/>
</dbReference>
<evidence type="ECO:0000313" key="2">
    <source>
        <dbReference type="Proteomes" id="UP001444625"/>
    </source>
</evidence>
<comment type="caution">
    <text evidence="1">The sequence shown here is derived from an EMBL/GenBank/DDBJ whole genome shotgun (WGS) entry which is preliminary data.</text>
</comment>
<keyword evidence="2" id="KW-1185">Reference proteome</keyword>
<reference evidence="1 2" key="1">
    <citation type="submission" date="2024-05" db="EMBL/GenBank/DDBJ databases">
        <authorList>
            <person name="Haq I."/>
            <person name="Ullah Z."/>
            <person name="Ahmad R."/>
            <person name="Li M."/>
            <person name="Tong Y."/>
        </authorList>
    </citation>
    <scope>NUCLEOTIDE SEQUENCE [LARGE SCALE GENOMIC DNA]</scope>
    <source>
        <strain evidence="1 2">16A2E</strain>
    </source>
</reference>
<proteinExistence type="predicted"/>
<protein>
    <submittedName>
        <fullName evidence="1">Uncharacterized protein</fullName>
    </submittedName>
</protein>
<evidence type="ECO:0000313" key="1">
    <source>
        <dbReference type="EMBL" id="MEN2767873.1"/>
    </source>
</evidence>
<dbReference type="RefSeq" id="WP_345825339.1">
    <property type="nucleotide sequence ID" value="NZ_JBDIML010000003.1"/>
</dbReference>